<dbReference type="AlphaFoldDB" id="A0A1H7AFY4"/>
<dbReference type="Proteomes" id="UP000198866">
    <property type="component" value="Unassembled WGS sequence"/>
</dbReference>
<dbReference type="OrthoDB" id="9016191at2"/>
<proteinExistence type="predicted"/>
<dbReference type="EMBL" id="FNYE01000014">
    <property type="protein sequence ID" value="SEJ64278.1"/>
    <property type="molecule type" value="Genomic_DNA"/>
</dbReference>
<accession>A0A1H7AFY4</accession>
<gene>
    <name evidence="1" type="ORF">SAMN05192539_1014188</name>
</gene>
<name>A0A1H7AFY4_9BURK</name>
<protein>
    <submittedName>
        <fullName evidence="1">Acyl-CoA dehydrogenase N terminal</fullName>
    </submittedName>
</protein>
<evidence type="ECO:0000313" key="2">
    <source>
        <dbReference type="Proteomes" id="UP000198866"/>
    </source>
</evidence>
<reference evidence="2" key="1">
    <citation type="submission" date="2016-10" db="EMBL/GenBank/DDBJ databases">
        <authorList>
            <person name="Varghese N."/>
            <person name="Submissions S."/>
        </authorList>
    </citation>
    <scope>NUCLEOTIDE SEQUENCE [LARGE SCALE GENOMIC DNA]</scope>
    <source>
        <strain evidence="2">LMG 26031</strain>
    </source>
</reference>
<feature type="non-terminal residue" evidence="1">
    <location>
        <position position="57"/>
    </location>
</feature>
<keyword evidence="2" id="KW-1185">Reference proteome</keyword>
<sequence length="57" mass="6085">MSYTAPTKDMMFVIRELAGLDDVAELPGFEEAGLETAQAVIEESAKLCGEVLAPLNV</sequence>
<dbReference type="RefSeq" id="WP_143062286.1">
    <property type="nucleotide sequence ID" value="NZ_FNYE01000014.1"/>
</dbReference>
<dbReference type="STRING" id="667676.SAMN05192539_1014188"/>
<evidence type="ECO:0000313" key="1">
    <source>
        <dbReference type="EMBL" id="SEJ64278.1"/>
    </source>
</evidence>
<organism evidence="1 2">
    <name type="scientific">Paraburkholderia diazotrophica</name>
    <dbReference type="NCBI Taxonomy" id="667676"/>
    <lineage>
        <taxon>Bacteria</taxon>
        <taxon>Pseudomonadati</taxon>
        <taxon>Pseudomonadota</taxon>
        <taxon>Betaproteobacteria</taxon>
        <taxon>Burkholderiales</taxon>
        <taxon>Burkholderiaceae</taxon>
        <taxon>Paraburkholderia</taxon>
    </lineage>
</organism>